<accession>A0A1B2DJ65</accession>
<organism evidence="1">
    <name type="scientific">Paenibacillus sp. BIHB 4019</name>
    <dbReference type="NCBI Taxonomy" id="1870819"/>
    <lineage>
        <taxon>Bacteria</taxon>
        <taxon>Bacillati</taxon>
        <taxon>Bacillota</taxon>
        <taxon>Bacilli</taxon>
        <taxon>Bacillales</taxon>
        <taxon>Paenibacillaceae</taxon>
        <taxon>Paenibacillus</taxon>
    </lineage>
</organism>
<dbReference type="AlphaFoldDB" id="A0A1B2DJ65"/>
<dbReference type="EMBL" id="CP016808">
    <property type="protein sequence ID" value="ANY67715.1"/>
    <property type="molecule type" value="Genomic_DNA"/>
</dbReference>
<gene>
    <name evidence="1" type="ORF">BBD42_15510</name>
</gene>
<evidence type="ECO:0000313" key="1">
    <source>
        <dbReference type="EMBL" id="ANY67715.1"/>
    </source>
</evidence>
<reference evidence="1" key="1">
    <citation type="submission" date="2016-08" db="EMBL/GenBank/DDBJ databases">
        <title>Complete Genome Seqeunce of Paenibacillus sp. BIHB 4019 from tea rhizoplane.</title>
        <authorList>
            <person name="Thakur R."/>
            <person name="Swarnkar M.K."/>
            <person name="Gulati A."/>
        </authorList>
    </citation>
    <scope>NUCLEOTIDE SEQUENCE [LARGE SCALE GENOMIC DNA]</scope>
    <source>
        <strain evidence="1">BIHB4019</strain>
    </source>
</reference>
<proteinExistence type="predicted"/>
<dbReference type="Gene3D" id="3.40.50.300">
    <property type="entry name" value="P-loop containing nucleotide triphosphate hydrolases"/>
    <property type="match status" value="1"/>
</dbReference>
<dbReference type="RefSeq" id="WP_099518896.1">
    <property type="nucleotide sequence ID" value="NZ_CP016808.1"/>
</dbReference>
<dbReference type="InterPro" id="IPR027417">
    <property type="entry name" value="P-loop_NTPase"/>
</dbReference>
<evidence type="ECO:0008006" key="2">
    <source>
        <dbReference type="Google" id="ProtNLM"/>
    </source>
</evidence>
<name>A0A1B2DJ65_9BACL</name>
<dbReference type="SUPFAM" id="SSF52540">
    <property type="entry name" value="P-loop containing nucleoside triphosphate hydrolases"/>
    <property type="match status" value="1"/>
</dbReference>
<sequence length="196" mass="21913">MAVSNALPNIALTGGLRAGKDAVAAYLTQKYGYTRFAFGDGIREVTRRLYPEMYANGEKPRALLQGFGQMAREFDQNVWINDMYRRIEVAQIDCDNDNGNYSYPFRAVISDLRQPNEYARCRAEGYAIIRVNAPDSLRIQRAVDSADTFQLSDMTHDTESHANGFAVDYEVENGGTLADLYAKIDEIMAEINGSNA</sequence>
<protein>
    <recommendedName>
        <fullName evidence="2">Dephospho-CoA kinase</fullName>
    </recommendedName>
</protein>